<organism evidence="1 2">
    <name type="scientific">Amblyomma americanum</name>
    <name type="common">Lone star tick</name>
    <dbReference type="NCBI Taxonomy" id="6943"/>
    <lineage>
        <taxon>Eukaryota</taxon>
        <taxon>Metazoa</taxon>
        <taxon>Ecdysozoa</taxon>
        <taxon>Arthropoda</taxon>
        <taxon>Chelicerata</taxon>
        <taxon>Arachnida</taxon>
        <taxon>Acari</taxon>
        <taxon>Parasitiformes</taxon>
        <taxon>Ixodida</taxon>
        <taxon>Ixodoidea</taxon>
        <taxon>Ixodidae</taxon>
        <taxon>Amblyomminae</taxon>
        <taxon>Amblyomma</taxon>
    </lineage>
</organism>
<dbReference type="Proteomes" id="UP001321473">
    <property type="component" value="Unassembled WGS sequence"/>
</dbReference>
<protein>
    <submittedName>
        <fullName evidence="1">Uncharacterized protein</fullName>
    </submittedName>
</protein>
<evidence type="ECO:0000313" key="1">
    <source>
        <dbReference type="EMBL" id="KAK8783994.1"/>
    </source>
</evidence>
<keyword evidence="2" id="KW-1185">Reference proteome</keyword>
<dbReference type="EMBL" id="JARKHS020004947">
    <property type="protein sequence ID" value="KAK8783994.1"/>
    <property type="molecule type" value="Genomic_DNA"/>
</dbReference>
<dbReference type="AlphaFoldDB" id="A0AAQ4F9X1"/>
<name>A0AAQ4F9X1_AMBAM</name>
<reference evidence="1 2" key="1">
    <citation type="journal article" date="2023" name="Arcadia Sci">
        <title>De novo assembly of a long-read Amblyomma americanum tick genome.</title>
        <authorList>
            <person name="Chou S."/>
            <person name="Poskanzer K.E."/>
            <person name="Rollins M."/>
            <person name="Thuy-Boun P.S."/>
        </authorList>
    </citation>
    <scope>NUCLEOTIDE SEQUENCE [LARGE SCALE GENOMIC DNA]</scope>
    <source>
        <strain evidence="1">F_SG_1</strain>
        <tissue evidence="1">Salivary glands</tissue>
    </source>
</reference>
<gene>
    <name evidence="1" type="ORF">V5799_009644</name>
</gene>
<proteinExistence type="predicted"/>
<sequence>MTSAVLFPAGRRRSDSEECEAISIRGRSVQSVAAMSGYRFRNVTKKSIHINRHFYRFMNVQLVVDSRYRIIDVAAPTIRELWLTGAWPNDGPTVDTLEGPGLCHHSELWTCIPQKELQCCARYREGDCGKDDRAAEAGIPLLAWRYALFTGTLRWGLRGAPTDKH</sequence>
<comment type="caution">
    <text evidence="1">The sequence shown here is derived from an EMBL/GenBank/DDBJ whole genome shotgun (WGS) entry which is preliminary data.</text>
</comment>
<evidence type="ECO:0000313" key="2">
    <source>
        <dbReference type="Proteomes" id="UP001321473"/>
    </source>
</evidence>
<accession>A0AAQ4F9X1</accession>